<feature type="compositionally biased region" description="Polar residues" evidence="1">
    <location>
        <begin position="98"/>
        <end position="114"/>
    </location>
</feature>
<evidence type="ECO:0008006" key="5">
    <source>
        <dbReference type="Google" id="ProtNLM"/>
    </source>
</evidence>
<reference evidence="3 4" key="1">
    <citation type="submission" date="2024-05" db="EMBL/GenBank/DDBJ databases">
        <authorList>
            <person name="Jiang F."/>
        </authorList>
    </citation>
    <scope>NUCLEOTIDE SEQUENCE [LARGE SCALE GENOMIC DNA]</scope>
    <source>
        <strain evidence="3 4">LZ166</strain>
    </source>
</reference>
<feature type="chain" id="PRO_5046711387" description="Lipoprotein" evidence="2">
    <location>
        <begin position="30"/>
        <end position="114"/>
    </location>
</feature>
<gene>
    <name evidence="3" type="ORF">ABGN05_26640</name>
</gene>
<evidence type="ECO:0000313" key="3">
    <source>
        <dbReference type="EMBL" id="MEX0409226.1"/>
    </source>
</evidence>
<feature type="region of interest" description="Disordered" evidence="1">
    <location>
        <begin position="95"/>
        <end position="114"/>
    </location>
</feature>
<protein>
    <recommendedName>
        <fullName evidence="5">Lipoprotein</fullName>
    </recommendedName>
</protein>
<dbReference type="Proteomes" id="UP001556692">
    <property type="component" value="Unassembled WGS sequence"/>
</dbReference>
<accession>A0ABV3SR05</accession>
<sequence>MMGMKRLSKGTACLLMATIAGCTSLPADYAATLPTSDPKWQTPECEKARVRAAEYKDKNLNVGVALLLGPYGLAMAAATKENSEKQRRRLARNVHMECSSQPLPRNLQNDASNA</sequence>
<evidence type="ECO:0000313" key="4">
    <source>
        <dbReference type="Proteomes" id="UP001556692"/>
    </source>
</evidence>
<comment type="caution">
    <text evidence="3">The sequence shown here is derived from an EMBL/GenBank/DDBJ whole genome shotgun (WGS) entry which is preliminary data.</text>
</comment>
<dbReference type="EMBL" id="JBDPGJ010000008">
    <property type="protein sequence ID" value="MEX0409226.1"/>
    <property type="molecule type" value="Genomic_DNA"/>
</dbReference>
<name>A0ABV3SR05_9HYPH</name>
<organism evidence="3 4">
    <name type="scientific">Aquibium pacificus</name>
    <dbReference type="NCBI Taxonomy" id="3153579"/>
    <lineage>
        <taxon>Bacteria</taxon>
        <taxon>Pseudomonadati</taxon>
        <taxon>Pseudomonadota</taxon>
        <taxon>Alphaproteobacteria</taxon>
        <taxon>Hyphomicrobiales</taxon>
        <taxon>Phyllobacteriaceae</taxon>
        <taxon>Aquibium</taxon>
    </lineage>
</organism>
<proteinExistence type="predicted"/>
<keyword evidence="4" id="KW-1185">Reference proteome</keyword>
<evidence type="ECO:0000256" key="1">
    <source>
        <dbReference type="SAM" id="MobiDB-lite"/>
    </source>
</evidence>
<dbReference type="RefSeq" id="WP_367957079.1">
    <property type="nucleotide sequence ID" value="NZ_JBDPGJ010000008.1"/>
</dbReference>
<feature type="signal peptide" evidence="2">
    <location>
        <begin position="1"/>
        <end position="29"/>
    </location>
</feature>
<keyword evidence="2" id="KW-0732">Signal</keyword>
<dbReference type="PROSITE" id="PS51257">
    <property type="entry name" value="PROKAR_LIPOPROTEIN"/>
    <property type="match status" value="1"/>
</dbReference>
<evidence type="ECO:0000256" key="2">
    <source>
        <dbReference type="SAM" id="SignalP"/>
    </source>
</evidence>